<comment type="caution">
    <text evidence="1">The sequence shown here is derived from an EMBL/GenBank/DDBJ whole genome shotgun (WGS) entry which is preliminary data.</text>
</comment>
<dbReference type="RefSeq" id="WP_154472083.1">
    <property type="nucleotide sequence ID" value="NZ_VUMD01000006.1"/>
</dbReference>
<sequence length="84" mass="9667">MEKTTLEVYQHYGMEQDKKDVESGNLKGVDFLIGKEEDIVKLTRNMAGFGAEKSQRVTIEYDKGYGYFIVKRSQMEYGASKETQ</sequence>
<reference evidence="1 2" key="1">
    <citation type="submission" date="2019-08" db="EMBL/GenBank/DDBJ databases">
        <title>In-depth cultivation of the pig gut microbiome towards novel bacterial diversity and tailored functional studies.</title>
        <authorList>
            <person name="Wylensek D."/>
            <person name="Hitch T.C.A."/>
            <person name="Clavel T."/>
        </authorList>
    </citation>
    <scope>NUCLEOTIDE SEQUENCE [LARGE SCALE GENOMIC DNA]</scope>
    <source>
        <strain evidence="1 2">WCA-389-WT-23D1</strain>
    </source>
</reference>
<accession>A0A7X2TC67</accession>
<gene>
    <name evidence="1" type="ORF">FYJ39_08655</name>
</gene>
<organism evidence="1 2">
    <name type="scientific">Clostridium porci</name>
    <dbReference type="NCBI Taxonomy" id="2605778"/>
    <lineage>
        <taxon>Bacteria</taxon>
        <taxon>Bacillati</taxon>
        <taxon>Bacillota</taxon>
        <taxon>Clostridia</taxon>
        <taxon>Eubacteriales</taxon>
        <taxon>Clostridiaceae</taxon>
        <taxon>Clostridium</taxon>
    </lineage>
</organism>
<dbReference type="Proteomes" id="UP000429958">
    <property type="component" value="Unassembled WGS sequence"/>
</dbReference>
<dbReference type="EMBL" id="VUMD01000006">
    <property type="protein sequence ID" value="MSS36639.1"/>
    <property type="molecule type" value="Genomic_DNA"/>
</dbReference>
<protein>
    <submittedName>
        <fullName evidence="1">Uncharacterized protein</fullName>
    </submittedName>
</protein>
<proteinExistence type="predicted"/>
<evidence type="ECO:0000313" key="1">
    <source>
        <dbReference type="EMBL" id="MSS36639.1"/>
    </source>
</evidence>
<dbReference type="AlphaFoldDB" id="A0A7X2TC67"/>
<evidence type="ECO:0000313" key="2">
    <source>
        <dbReference type="Proteomes" id="UP000429958"/>
    </source>
</evidence>
<name>A0A7X2TC67_9CLOT</name>
<keyword evidence="2" id="KW-1185">Reference proteome</keyword>